<accession>A0A3M7SMP0</accession>
<organism evidence="1 2">
    <name type="scientific">Brachionus plicatilis</name>
    <name type="common">Marine rotifer</name>
    <name type="synonym">Brachionus muelleri</name>
    <dbReference type="NCBI Taxonomy" id="10195"/>
    <lineage>
        <taxon>Eukaryota</taxon>
        <taxon>Metazoa</taxon>
        <taxon>Spiralia</taxon>
        <taxon>Gnathifera</taxon>
        <taxon>Rotifera</taxon>
        <taxon>Eurotatoria</taxon>
        <taxon>Monogononta</taxon>
        <taxon>Pseudotrocha</taxon>
        <taxon>Ploima</taxon>
        <taxon>Brachionidae</taxon>
        <taxon>Brachionus</taxon>
    </lineage>
</organism>
<gene>
    <name evidence="1" type="ORF">BpHYR1_054116</name>
</gene>
<proteinExistence type="predicted"/>
<keyword evidence="2" id="KW-1185">Reference proteome</keyword>
<dbReference type="AlphaFoldDB" id="A0A3M7SMP0"/>
<protein>
    <submittedName>
        <fullName evidence="1">Uncharacterized protein</fullName>
    </submittedName>
</protein>
<sequence length="133" mass="15442">MLTDYTANPYRSNYLQNMVEDHSTSNTLLDLIYPRAMIELICEKESFAKKFNFKRKSNFIKVQSIFFKVPLELVKPDQRLNELNVTIPISLKDAWFHSNLDPNLDPSATDDPMKAIEEVNDCIKIARFKLGLN</sequence>
<comment type="caution">
    <text evidence="1">The sequence shown here is derived from an EMBL/GenBank/DDBJ whole genome shotgun (WGS) entry which is preliminary data.</text>
</comment>
<evidence type="ECO:0000313" key="2">
    <source>
        <dbReference type="Proteomes" id="UP000276133"/>
    </source>
</evidence>
<dbReference type="EMBL" id="REGN01001110">
    <property type="protein sequence ID" value="RNA36972.1"/>
    <property type="molecule type" value="Genomic_DNA"/>
</dbReference>
<reference evidence="1 2" key="1">
    <citation type="journal article" date="2018" name="Sci. Rep.">
        <title>Genomic signatures of local adaptation to the degree of environmental predictability in rotifers.</title>
        <authorList>
            <person name="Franch-Gras L."/>
            <person name="Hahn C."/>
            <person name="Garcia-Roger E.M."/>
            <person name="Carmona M.J."/>
            <person name="Serra M."/>
            <person name="Gomez A."/>
        </authorList>
    </citation>
    <scope>NUCLEOTIDE SEQUENCE [LARGE SCALE GENOMIC DNA]</scope>
    <source>
        <strain evidence="1">HYR1</strain>
    </source>
</reference>
<dbReference type="Proteomes" id="UP000276133">
    <property type="component" value="Unassembled WGS sequence"/>
</dbReference>
<evidence type="ECO:0000313" key="1">
    <source>
        <dbReference type="EMBL" id="RNA36972.1"/>
    </source>
</evidence>
<name>A0A3M7SMP0_BRAPC</name>